<reference evidence="2 3" key="1">
    <citation type="submission" date="2024-01" db="EMBL/GenBank/DDBJ databases">
        <title>The complete chloroplast genome sequence of Lithospermum erythrorhizon: insights into the phylogenetic relationship among Boraginaceae species and the maternal lineages of purple gromwells.</title>
        <authorList>
            <person name="Okada T."/>
            <person name="Watanabe K."/>
        </authorList>
    </citation>
    <scope>NUCLEOTIDE SEQUENCE [LARGE SCALE GENOMIC DNA]</scope>
</reference>
<dbReference type="Proteomes" id="UP001454036">
    <property type="component" value="Unassembled WGS sequence"/>
</dbReference>
<keyword evidence="3" id="KW-1185">Reference proteome</keyword>
<feature type="region of interest" description="Disordered" evidence="1">
    <location>
        <begin position="1"/>
        <end position="52"/>
    </location>
</feature>
<evidence type="ECO:0000313" key="2">
    <source>
        <dbReference type="EMBL" id="GAA0171849.1"/>
    </source>
</evidence>
<organism evidence="2 3">
    <name type="scientific">Lithospermum erythrorhizon</name>
    <name type="common">Purple gromwell</name>
    <name type="synonym">Lithospermum officinale var. erythrorhizon</name>
    <dbReference type="NCBI Taxonomy" id="34254"/>
    <lineage>
        <taxon>Eukaryota</taxon>
        <taxon>Viridiplantae</taxon>
        <taxon>Streptophyta</taxon>
        <taxon>Embryophyta</taxon>
        <taxon>Tracheophyta</taxon>
        <taxon>Spermatophyta</taxon>
        <taxon>Magnoliopsida</taxon>
        <taxon>eudicotyledons</taxon>
        <taxon>Gunneridae</taxon>
        <taxon>Pentapetalae</taxon>
        <taxon>asterids</taxon>
        <taxon>lamiids</taxon>
        <taxon>Boraginales</taxon>
        <taxon>Boraginaceae</taxon>
        <taxon>Boraginoideae</taxon>
        <taxon>Lithospermeae</taxon>
        <taxon>Lithospermum</taxon>
    </lineage>
</organism>
<protein>
    <submittedName>
        <fullName evidence="2">Uncharacterized protein</fullName>
    </submittedName>
</protein>
<feature type="compositionally biased region" description="Acidic residues" evidence="1">
    <location>
        <begin position="14"/>
        <end position="23"/>
    </location>
</feature>
<evidence type="ECO:0000256" key="1">
    <source>
        <dbReference type="SAM" id="MobiDB-lite"/>
    </source>
</evidence>
<comment type="caution">
    <text evidence="2">The sequence shown here is derived from an EMBL/GenBank/DDBJ whole genome shotgun (WGS) entry which is preliminary data.</text>
</comment>
<evidence type="ECO:0000313" key="3">
    <source>
        <dbReference type="Proteomes" id="UP001454036"/>
    </source>
</evidence>
<dbReference type="AlphaFoldDB" id="A0AAV3R7L1"/>
<dbReference type="EMBL" id="BAABME010007855">
    <property type="protein sequence ID" value="GAA0171849.1"/>
    <property type="molecule type" value="Genomic_DNA"/>
</dbReference>
<proteinExistence type="predicted"/>
<accession>A0AAV3R7L1</accession>
<name>A0AAV3R7L1_LITER</name>
<gene>
    <name evidence="2" type="ORF">LIER_25788</name>
</gene>
<sequence>MGVVRRVKSALGEPEAEEAEDFESSVLSYPNADVNGDSNVPTKKRKVEDATKASKKLRVPIVADVVEEEDEEPPNDPGVKDSQNLEGFIRKTTVSVILKGHLFHLRTYYHIQKDILMRVPLANETPDLFEGGCTPGF</sequence>